<dbReference type="Pfam" id="PF22725">
    <property type="entry name" value="GFO_IDH_MocA_C3"/>
    <property type="match status" value="1"/>
</dbReference>
<proteinExistence type="predicted"/>
<dbReference type="EMBL" id="CP072642">
    <property type="protein sequence ID" value="QUV92876.1"/>
    <property type="molecule type" value="Genomic_DNA"/>
</dbReference>
<dbReference type="SUPFAM" id="SSF55347">
    <property type="entry name" value="Glyceraldehyde-3-phosphate dehydrogenase-like, C-terminal domain"/>
    <property type="match status" value="1"/>
</dbReference>
<evidence type="ECO:0000313" key="4">
    <source>
        <dbReference type="Proteomes" id="UP000677668"/>
    </source>
</evidence>
<evidence type="ECO:0000259" key="2">
    <source>
        <dbReference type="Pfam" id="PF22725"/>
    </source>
</evidence>
<dbReference type="InterPro" id="IPR055170">
    <property type="entry name" value="GFO_IDH_MocA-like_dom"/>
</dbReference>
<dbReference type="InterPro" id="IPR051450">
    <property type="entry name" value="Gfo/Idh/MocA_Oxidoreductases"/>
</dbReference>
<sequence>MVTVGVIGVGALGQHHARLYAGLPGVRLVGVCDLRREVGQAVADRYGVAYFADWQDLAAQVMAVSVAVPTCDHCALSVALLAQGKHVLVEKPIAVTLEEADEMIAAAGQAGVILQVGHLERFNPALQAAQALVRQPRFFEIDRLSVFTPRSLDIDVVADVMIHDLDLLRWMVDAPVDTIHAVGVPALTEKIDIASARIEFANGCVANVTASRVSLDKVRKLRCFHAGGYVSVDCLTQQVTALEVARSHVASAPPAIVPRAVTVTPDEPLRAELEHFITCIRQGRQPLVDGRAGQAALELALQVRAEITAHARRAGLGHWVDVPT</sequence>
<evidence type="ECO:0000259" key="1">
    <source>
        <dbReference type="Pfam" id="PF01408"/>
    </source>
</evidence>
<feature type="domain" description="GFO/IDH/MocA-like oxidoreductase" evidence="2">
    <location>
        <begin position="138"/>
        <end position="216"/>
    </location>
</feature>
<dbReference type="RefSeq" id="WP_211421312.1">
    <property type="nucleotide sequence ID" value="NZ_CP072642.1"/>
</dbReference>
<dbReference type="Pfam" id="PF01408">
    <property type="entry name" value="GFO_IDH_MocA"/>
    <property type="match status" value="1"/>
</dbReference>
<reference evidence="3 4" key="1">
    <citation type="submission" date="2021-03" db="EMBL/GenBank/DDBJ databases">
        <title>Genomic and phenotypic characterization of Chloracidobacterium isolates provides evidence for multiple species.</title>
        <authorList>
            <person name="Saini M.K."/>
            <person name="Costas A.M.G."/>
            <person name="Tank M."/>
            <person name="Bryant D.A."/>
        </authorList>
    </citation>
    <scope>NUCLEOTIDE SEQUENCE [LARGE SCALE GENOMIC DNA]</scope>
    <source>
        <strain evidence="3 4">N</strain>
    </source>
</reference>
<dbReference type="PANTHER" id="PTHR43377">
    <property type="entry name" value="BILIVERDIN REDUCTASE A"/>
    <property type="match status" value="1"/>
</dbReference>
<dbReference type="Gene3D" id="3.40.50.720">
    <property type="entry name" value="NAD(P)-binding Rossmann-like Domain"/>
    <property type="match status" value="1"/>
</dbReference>
<accession>A0ABX8AZX5</accession>
<protein>
    <submittedName>
        <fullName evidence="3">Gfo/Idh/MocA family oxidoreductase</fullName>
    </submittedName>
</protein>
<organism evidence="3 4">
    <name type="scientific">Chloracidobacterium sp. N</name>
    <dbReference type="NCBI Taxonomy" id="2821540"/>
    <lineage>
        <taxon>Bacteria</taxon>
        <taxon>Pseudomonadati</taxon>
        <taxon>Acidobacteriota</taxon>
        <taxon>Terriglobia</taxon>
        <taxon>Terriglobales</taxon>
        <taxon>Acidobacteriaceae</taxon>
        <taxon>Chloracidobacterium</taxon>
        <taxon>Chloracidobacterium aggregatum</taxon>
    </lineage>
</organism>
<gene>
    <name evidence="3" type="ORF">J8C05_05620</name>
</gene>
<evidence type="ECO:0000313" key="3">
    <source>
        <dbReference type="EMBL" id="QUV92876.1"/>
    </source>
</evidence>
<dbReference type="InterPro" id="IPR000683">
    <property type="entry name" value="Gfo/Idh/MocA-like_OxRdtase_N"/>
</dbReference>
<name>A0ABX8AZX5_9BACT</name>
<dbReference type="PANTHER" id="PTHR43377:SF1">
    <property type="entry name" value="BILIVERDIN REDUCTASE A"/>
    <property type="match status" value="1"/>
</dbReference>
<dbReference type="Gene3D" id="3.30.360.10">
    <property type="entry name" value="Dihydrodipicolinate Reductase, domain 2"/>
    <property type="match status" value="1"/>
</dbReference>
<dbReference type="InterPro" id="IPR036291">
    <property type="entry name" value="NAD(P)-bd_dom_sf"/>
</dbReference>
<dbReference type="SUPFAM" id="SSF51735">
    <property type="entry name" value="NAD(P)-binding Rossmann-fold domains"/>
    <property type="match status" value="1"/>
</dbReference>
<keyword evidence="4" id="KW-1185">Reference proteome</keyword>
<dbReference type="Proteomes" id="UP000677668">
    <property type="component" value="Chromosome 1"/>
</dbReference>
<feature type="domain" description="Gfo/Idh/MocA-like oxidoreductase N-terminal" evidence="1">
    <location>
        <begin position="3"/>
        <end position="118"/>
    </location>
</feature>